<gene>
    <name evidence="1" type="ORF">Y1Q_0012589</name>
</gene>
<accession>A0A151M883</accession>
<name>A0A151M883_ALLMI</name>
<organism evidence="1 2">
    <name type="scientific">Alligator mississippiensis</name>
    <name type="common">American alligator</name>
    <dbReference type="NCBI Taxonomy" id="8496"/>
    <lineage>
        <taxon>Eukaryota</taxon>
        <taxon>Metazoa</taxon>
        <taxon>Chordata</taxon>
        <taxon>Craniata</taxon>
        <taxon>Vertebrata</taxon>
        <taxon>Euteleostomi</taxon>
        <taxon>Archelosauria</taxon>
        <taxon>Archosauria</taxon>
        <taxon>Crocodylia</taxon>
        <taxon>Alligatoridae</taxon>
        <taxon>Alligatorinae</taxon>
        <taxon>Alligator</taxon>
    </lineage>
</organism>
<evidence type="ECO:0000313" key="1">
    <source>
        <dbReference type="EMBL" id="KYO20709.1"/>
    </source>
</evidence>
<dbReference type="AlphaFoldDB" id="A0A151M883"/>
<sequence>MEVVTVGIQLFQWKGRYPQGRGQNVCYSSCDHLKKISEVVSVPHPFHFQPCGMHDGKDLRGMAEFLPAEGSPLSQSLSASSGIHGFKRDMYPGSSKLALAGYPNLQGCQHLPLPGHSFASCHSGLSEGLTSGPP</sequence>
<protein>
    <submittedName>
        <fullName evidence="1">Uncharacterized protein</fullName>
    </submittedName>
</protein>
<comment type="caution">
    <text evidence="1">The sequence shown here is derived from an EMBL/GenBank/DDBJ whole genome shotgun (WGS) entry which is preliminary data.</text>
</comment>
<proteinExistence type="predicted"/>
<dbReference type="Proteomes" id="UP000050525">
    <property type="component" value="Unassembled WGS sequence"/>
</dbReference>
<dbReference type="EMBL" id="AKHW03006358">
    <property type="protein sequence ID" value="KYO20709.1"/>
    <property type="molecule type" value="Genomic_DNA"/>
</dbReference>
<keyword evidence="2" id="KW-1185">Reference proteome</keyword>
<reference evidence="1 2" key="1">
    <citation type="journal article" date="2012" name="Genome Biol.">
        <title>Sequencing three crocodilian genomes to illuminate the evolution of archosaurs and amniotes.</title>
        <authorList>
            <person name="St John J.A."/>
            <person name="Braun E.L."/>
            <person name="Isberg S.R."/>
            <person name="Miles L.G."/>
            <person name="Chong A.Y."/>
            <person name="Gongora J."/>
            <person name="Dalzell P."/>
            <person name="Moran C."/>
            <person name="Bed'hom B."/>
            <person name="Abzhanov A."/>
            <person name="Burgess S.C."/>
            <person name="Cooksey A.M."/>
            <person name="Castoe T.A."/>
            <person name="Crawford N.G."/>
            <person name="Densmore L.D."/>
            <person name="Drew J.C."/>
            <person name="Edwards S.V."/>
            <person name="Faircloth B.C."/>
            <person name="Fujita M.K."/>
            <person name="Greenwold M.J."/>
            <person name="Hoffmann F.G."/>
            <person name="Howard J.M."/>
            <person name="Iguchi T."/>
            <person name="Janes D.E."/>
            <person name="Khan S.Y."/>
            <person name="Kohno S."/>
            <person name="de Koning A.J."/>
            <person name="Lance S.L."/>
            <person name="McCarthy F.M."/>
            <person name="McCormack J.E."/>
            <person name="Merchant M.E."/>
            <person name="Peterson D.G."/>
            <person name="Pollock D.D."/>
            <person name="Pourmand N."/>
            <person name="Raney B.J."/>
            <person name="Roessler K.A."/>
            <person name="Sanford J.R."/>
            <person name="Sawyer R.H."/>
            <person name="Schmidt C.J."/>
            <person name="Triplett E.W."/>
            <person name="Tuberville T.D."/>
            <person name="Venegas-Anaya M."/>
            <person name="Howard J.T."/>
            <person name="Jarvis E.D."/>
            <person name="Guillette L.J.Jr."/>
            <person name="Glenn T.C."/>
            <person name="Green R.E."/>
            <person name="Ray D.A."/>
        </authorList>
    </citation>
    <scope>NUCLEOTIDE SEQUENCE [LARGE SCALE GENOMIC DNA]</scope>
    <source>
        <strain evidence="1">KSC_2009_1</strain>
    </source>
</reference>
<evidence type="ECO:0000313" key="2">
    <source>
        <dbReference type="Proteomes" id="UP000050525"/>
    </source>
</evidence>